<evidence type="ECO:0000256" key="4">
    <source>
        <dbReference type="ARBA" id="ARBA00011533"/>
    </source>
</evidence>
<keyword evidence="7" id="KW-0679">Respiratory chain</keyword>
<reference evidence="16" key="1">
    <citation type="submission" date="2025-08" db="UniProtKB">
        <authorList>
            <consortium name="Ensembl"/>
        </authorList>
    </citation>
    <scope>IDENTIFICATION</scope>
</reference>
<dbReference type="PANTHER" id="PTHR17098:SF2">
    <property type="entry name" value="NADH DEHYDROGENASE [UBIQUINONE] 1 ALPHA SUBCOMPLEX SUBUNIT 1"/>
    <property type="match status" value="1"/>
</dbReference>
<comment type="subunit">
    <text evidence="4">Complex I is composed of 45 different subunits.</text>
</comment>
<evidence type="ECO:0000256" key="12">
    <source>
        <dbReference type="ARBA" id="ARBA00023128"/>
    </source>
</evidence>
<evidence type="ECO:0000256" key="13">
    <source>
        <dbReference type="ARBA" id="ARBA00023136"/>
    </source>
</evidence>
<dbReference type="Pfam" id="PF15879">
    <property type="entry name" value="MWFE"/>
    <property type="match status" value="1"/>
</dbReference>
<keyword evidence="11" id="KW-1133">Transmembrane helix</keyword>
<dbReference type="InterPro" id="IPR017384">
    <property type="entry name" value="NADH_Ub_cplx-1_asu_su-1"/>
</dbReference>
<organism evidence="16 17">
    <name type="scientific">Moschus moschiferus</name>
    <name type="common">Siberian musk deer</name>
    <name type="synonym">Moschus sibiricus</name>
    <dbReference type="NCBI Taxonomy" id="68415"/>
    <lineage>
        <taxon>Eukaryota</taxon>
        <taxon>Metazoa</taxon>
        <taxon>Chordata</taxon>
        <taxon>Craniata</taxon>
        <taxon>Vertebrata</taxon>
        <taxon>Euteleostomi</taxon>
        <taxon>Mammalia</taxon>
        <taxon>Eutheria</taxon>
        <taxon>Laurasiatheria</taxon>
        <taxon>Artiodactyla</taxon>
        <taxon>Ruminantia</taxon>
        <taxon>Pecora</taxon>
        <taxon>Moschidae</taxon>
        <taxon>Moschus</taxon>
    </lineage>
</organism>
<keyword evidence="10" id="KW-0249">Electron transport</keyword>
<protein>
    <recommendedName>
        <fullName evidence="5">NADH dehydrogenase [ubiquinone] 1 alpha subcomplex subunit 1</fullName>
    </recommendedName>
    <alternativeName>
        <fullName evidence="15">Complex I-MWFE</fullName>
    </alternativeName>
    <alternativeName>
        <fullName evidence="14">NADH-ubiquinone oxidoreductase MWFE subunit</fullName>
    </alternativeName>
</protein>
<name>A0A8C6DQ62_MOSMO</name>
<comment type="subcellular location">
    <subcellularLocation>
        <location evidence="2">Mitochondrion inner membrane</location>
        <topology evidence="2">Single-pass membrane protein</topology>
        <orientation evidence="2">Matrix side</orientation>
    </subcellularLocation>
</comment>
<dbReference type="Ensembl" id="ENSMMST00000019530.1">
    <property type="protein sequence ID" value="ENSMMSP00000017673.1"/>
    <property type="gene ID" value="ENSMMSG00000013411.1"/>
</dbReference>
<dbReference type="Proteomes" id="UP000694544">
    <property type="component" value="Unplaced"/>
</dbReference>
<keyword evidence="12" id="KW-0496">Mitochondrion</keyword>
<evidence type="ECO:0000256" key="8">
    <source>
        <dbReference type="ARBA" id="ARBA00022692"/>
    </source>
</evidence>
<dbReference type="AlphaFoldDB" id="A0A8C6DQ62"/>
<reference evidence="16" key="2">
    <citation type="submission" date="2025-09" db="UniProtKB">
        <authorList>
            <consortium name="Ensembl"/>
        </authorList>
    </citation>
    <scope>IDENTIFICATION</scope>
</reference>
<evidence type="ECO:0000256" key="10">
    <source>
        <dbReference type="ARBA" id="ARBA00022982"/>
    </source>
</evidence>
<evidence type="ECO:0000256" key="11">
    <source>
        <dbReference type="ARBA" id="ARBA00022989"/>
    </source>
</evidence>
<accession>A0A8C6DQ62</accession>
<evidence type="ECO:0000256" key="5">
    <source>
        <dbReference type="ARBA" id="ARBA00016392"/>
    </source>
</evidence>
<sequence length="70" mass="8087">MWFEVPPGSPSWMWAYSSQGMATVGIHRFSNGGEEKRVAHYSYQWYLMERGRQVSGVNHDYVSKGLENTD</sequence>
<dbReference type="GeneTree" id="ENSGT00940000165512"/>
<keyword evidence="6" id="KW-0813">Transport</keyword>
<keyword evidence="17" id="KW-1185">Reference proteome</keyword>
<comment type="similarity">
    <text evidence="3">Belongs to the complex I NDUFA1 subunit family.</text>
</comment>
<dbReference type="GO" id="GO:0005743">
    <property type="term" value="C:mitochondrial inner membrane"/>
    <property type="evidence" value="ECO:0007669"/>
    <property type="project" value="UniProtKB-SubCell"/>
</dbReference>
<evidence type="ECO:0000313" key="16">
    <source>
        <dbReference type="Ensembl" id="ENSMMSP00000017673.1"/>
    </source>
</evidence>
<evidence type="ECO:0000256" key="3">
    <source>
        <dbReference type="ARBA" id="ARBA00009960"/>
    </source>
</evidence>
<keyword evidence="9" id="KW-0999">Mitochondrion inner membrane</keyword>
<evidence type="ECO:0000256" key="7">
    <source>
        <dbReference type="ARBA" id="ARBA00022660"/>
    </source>
</evidence>
<comment type="function">
    <text evidence="1">Accessory subunit of the mitochondrial membrane respiratory chain NADH dehydrogenase (Complex I), that is believed not to be involved in catalysis. Complex I functions in the transfer of electrons from NADH to the respiratory chain. The immediate electron acceptor for the enzyme is believed to be ubiquinone.</text>
</comment>
<evidence type="ECO:0000256" key="15">
    <source>
        <dbReference type="ARBA" id="ARBA00033255"/>
    </source>
</evidence>
<evidence type="ECO:0000256" key="9">
    <source>
        <dbReference type="ARBA" id="ARBA00022792"/>
    </source>
</evidence>
<keyword evidence="13" id="KW-0472">Membrane</keyword>
<evidence type="ECO:0000256" key="14">
    <source>
        <dbReference type="ARBA" id="ARBA00029847"/>
    </source>
</evidence>
<dbReference type="PANTHER" id="PTHR17098">
    <property type="entry name" value="NADH-UBIQUINONE OXIDOREDUCTASE MWFE SUBUNIT"/>
    <property type="match status" value="1"/>
</dbReference>
<evidence type="ECO:0000313" key="17">
    <source>
        <dbReference type="Proteomes" id="UP000694544"/>
    </source>
</evidence>
<evidence type="ECO:0000256" key="2">
    <source>
        <dbReference type="ARBA" id="ARBA00004298"/>
    </source>
</evidence>
<keyword evidence="8" id="KW-0812">Transmembrane</keyword>
<evidence type="ECO:0000256" key="6">
    <source>
        <dbReference type="ARBA" id="ARBA00022448"/>
    </source>
</evidence>
<evidence type="ECO:0000256" key="1">
    <source>
        <dbReference type="ARBA" id="ARBA00003195"/>
    </source>
</evidence>
<proteinExistence type="inferred from homology"/>